<dbReference type="FunFam" id="2.40.30.10:FF:000016">
    <property type="entry name" value="GTP-binding protein TypA"/>
    <property type="match status" value="1"/>
</dbReference>
<dbReference type="Gene3D" id="3.40.50.300">
    <property type="entry name" value="P-loop containing nucleotide triphosphate hydrolases"/>
    <property type="match status" value="1"/>
</dbReference>
<keyword evidence="4" id="KW-0699">rRNA-binding</keyword>
<dbReference type="SUPFAM" id="SSF50447">
    <property type="entry name" value="Translation proteins"/>
    <property type="match status" value="1"/>
</dbReference>
<comment type="catalytic activity">
    <reaction evidence="3 4">
        <text>GTP + H2O = GDP + phosphate + H(+)</text>
        <dbReference type="Rhea" id="RHEA:19669"/>
        <dbReference type="ChEBI" id="CHEBI:15377"/>
        <dbReference type="ChEBI" id="CHEBI:15378"/>
        <dbReference type="ChEBI" id="CHEBI:37565"/>
        <dbReference type="ChEBI" id="CHEBI:43474"/>
        <dbReference type="ChEBI" id="CHEBI:58189"/>
    </reaction>
</comment>
<dbReference type="GO" id="GO:0019843">
    <property type="term" value="F:rRNA binding"/>
    <property type="evidence" value="ECO:0007669"/>
    <property type="project" value="UniProtKB-KW"/>
</dbReference>
<dbReference type="InterPro" id="IPR035647">
    <property type="entry name" value="EFG_III/V"/>
</dbReference>
<sequence length="615" mass="68705">MTNLRQDLRNIAIIAHVDHGKTTLVDQLLKQSGTFRSNEHVDERAMDSGDIERERGITILAKNTAIQYKDTKINILDTPGHADFGGEVERIMKMVDGVLLIVDAYEGCMPQTRFVLKKALEQNIKPIVIVNKIDRDFARPAEVVDEVLELFIELEANDEQLEFPVIYASGINGTASISDDPADQEENMQVIYDAIVEKIPAPVDNSEEPLQFQVSLLDYNDYVGRIGIGRVFRGTMEVGQQVSLMKLDGSIKNFRVTKIFGFMGLKRVEIQTASAGDLIAISGMEDINVGETICPVEHPDALPILHIDEPTLQMTFLVNNSPFAGREGKWVTSRKIQERLDAQLQTDVSLRVDPTDSPDAWIVSGRGELHLSILIENMRREGFELQVSKPEVIVKLVDGVRCEPVERVQIDVPEENVGSIIESMGARKGEMLDMINNGSGQVRLVFLVPARGLIGYTTEFLTLTRGYGIINHTFEEYKPMAAGRVGGRSKGVLVSMETGTASTYGILGVEDRGTIFVEPGTEIYEGMIVGEHTRDNDLTINITKVKAANNIRSANKEQTTTLKKPRLMTLEESLEYLNDDEYCEVTPESIRLRKKILEKNERERVTKKKKSAELE</sequence>
<evidence type="ECO:0000256" key="3">
    <source>
        <dbReference type="ARBA" id="ARBA00048548"/>
    </source>
</evidence>
<keyword evidence="4" id="KW-0820">tRNA-binding</keyword>
<dbReference type="InterPro" id="IPR042116">
    <property type="entry name" value="TypA/BipA_C"/>
</dbReference>
<proteinExistence type="inferred from homology"/>
<reference evidence="6 7" key="1">
    <citation type="submission" date="2019-06" db="EMBL/GenBank/DDBJ databases">
        <title>Psychrobacillus vulpis sp. nov., a new species isolated from feces of a red fox that inhabits in The Tablas de Daimiel Natural Park, Albacete, Spain.</title>
        <authorList>
            <person name="Rodriguez M."/>
            <person name="Reina J.C."/>
            <person name="Bejar V."/>
            <person name="Llamas I."/>
        </authorList>
    </citation>
    <scope>NUCLEOTIDE SEQUENCE [LARGE SCALE GENOMIC DNA]</scope>
    <source>
        <strain evidence="6 7">Z8</strain>
    </source>
</reference>
<dbReference type="GO" id="GO:0005829">
    <property type="term" value="C:cytosol"/>
    <property type="evidence" value="ECO:0007669"/>
    <property type="project" value="TreeGrafter"/>
</dbReference>
<feature type="domain" description="Tr-type G" evidence="5">
    <location>
        <begin position="6"/>
        <end position="203"/>
    </location>
</feature>
<dbReference type="InterPro" id="IPR000795">
    <property type="entry name" value="T_Tr_GTP-bd_dom"/>
</dbReference>
<comment type="similarity">
    <text evidence="4">Belongs to the TRAFAC class translation factor GTPase superfamily. Classic translation factor GTPase family. BipA subfamily.</text>
</comment>
<organism evidence="6 7">
    <name type="scientific">Psychrobacillus vulpis</name>
    <dbReference type="NCBI Taxonomy" id="2325572"/>
    <lineage>
        <taxon>Bacteria</taxon>
        <taxon>Bacillati</taxon>
        <taxon>Bacillota</taxon>
        <taxon>Bacilli</taxon>
        <taxon>Bacillales</taxon>
        <taxon>Bacillaceae</taxon>
        <taxon>Psychrobacillus</taxon>
    </lineage>
</organism>
<dbReference type="SMART" id="SM00838">
    <property type="entry name" value="EFG_C"/>
    <property type="match status" value="1"/>
</dbReference>
<dbReference type="InterPro" id="IPR047041">
    <property type="entry name" value="BipA_GTP-bd_dom"/>
</dbReference>
<protein>
    <recommendedName>
        <fullName evidence="4">Large ribosomal subunit assembly factor BipA</fullName>
        <ecNumber evidence="4">3.6.5.-</ecNumber>
    </recommendedName>
    <alternativeName>
        <fullName evidence="4">GTP-binding protein BipA</fullName>
    </alternativeName>
</protein>
<dbReference type="AlphaFoldDB" id="A0A544TK87"/>
<name>A0A544TK87_9BACI</name>
<dbReference type="PRINTS" id="PR00315">
    <property type="entry name" value="ELONGATNFCT"/>
</dbReference>
<dbReference type="NCBIfam" id="TIGR01394">
    <property type="entry name" value="TypA_BipA"/>
    <property type="match status" value="1"/>
</dbReference>
<comment type="subunit">
    <text evidence="4">Monomer.</text>
</comment>
<evidence type="ECO:0000256" key="2">
    <source>
        <dbReference type="ARBA" id="ARBA00023134"/>
    </source>
</evidence>
<dbReference type="EMBL" id="VDGI01000024">
    <property type="protein sequence ID" value="TQR17861.1"/>
    <property type="molecule type" value="Genomic_DNA"/>
</dbReference>
<comment type="subcellular location">
    <subcellularLocation>
        <location evidence="4">Cytoplasm</location>
    </subcellularLocation>
    <text evidence="4">Binds to ribosomes.</text>
</comment>
<evidence type="ECO:0000313" key="7">
    <source>
        <dbReference type="Proteomes" id="UP000316626"/>
    </source>
</evidence>
<comment type="caution">
    <text evidence="6">The sequence shown here is derived from an EMBL/GenBank/DDBJ whole genome shotgun (WGS) entry which is preliminary data.</text>
</comment>
<dbReference type="FunFam" id="3.30.70.870:FF:000003">
    <property type="entry name" value="GTP-binding protein TypA"/>
    <property type="match status" value="1"/>
</dbReference>
<dbReference type="InterPro" id="IPR006298">
    <property type="entry name" value="BipA"/>
</dbReference>
<dbReference type="InterPro" id="IPR000640">
    <property type="entry name" value="EFG_V-like"/>
</dbReference>
<evidence type="ECO:0000256" key="1">
    <source>
        <dbReference type="ARBA" id="ARBA00022741"/>
    </source>
</evidence>
<dbReference type="FunFam" id="3.40.50.300:FF:000055">
    <property type="entry name" value="GTP-binding protein TypA"/>
    <property type="match status" value="1"/>
</dbReference>
<dbReference type="PROSITE" id="PS51722">
    <property type="entry name" value="G_TR_2"/>
    <property type="match status" value="1"/>
</dbReference>
<keyword evidence="7" id="KW-1185">Reference proteome</keyword>
<dbReference type="SUPFAM" id="SSF54980">
    <property type="entry name" value="EF-G C-terminal domain-like"/>
    <property type="match status" value="2"/>
</dbReference>
<dbReference type="Gene3D" id="3.30.70.870">
    <property type="entry name" value="Elongation Factor G (Translational Gtpase), domain 3"/>
    <property type="match status" value="1"/>
</dbReference>
<dbReference type="CDD" id="cd03691">
    <property type="entry name" value="BipA_TypA_II"/>
    <property type="match status" value="1"/>
</dbReference>
<dbReference type="InterPro" id="IPR048876">
    <property type="entry name" value="BipA_C"/>
</dbReference>
<dbReference type="GO" id="GO:0010467">
    <property type="term" value="P:gene expression"/>
    <property type="evidence" value="ECO:0007669"/>
    <property type="project" value="UniProtKB-ARBA"/>
</dbReference>
<dbReference type="GO" id="GO:0043022">
    <property type="term" value="F:ribosome binding"/>
    <property type="evidence" value="ECO:0007669"/>
    <property type="project" value="UniProtKB-UniRule"/>
</dbReference>
<dbReference type="PANTHER" id="PTHR42908:SF8">
    <property type="entry name" value="TR-TYPE G DOMAIN-CONTAINING PROTEIN"/>
    <property type="match status" value="1"/>
</dbReference>
<keyword evidence="4" id="KW-0963">Cytoplasm</keyword>
<dbReference type="GO" id="GO:0009409">
    <property type="term" value="P:response to cold"/>
    <property type="evidence" value="ECO:0007669"/>
    <property type="project" value="UniProtKB-ARBA"/>
</dbReference>
<dbReference type="InterPro" id="IPR035651">
    <property type="entry name" value="BipA_V"/>
</dbReference>
<dbReference type="FunFam" id="2.40.50.250:FF:000001">
    <property type="entry name" value="GTP-binding protein TypA"/>
    <property type="match status" value="1"/>
</dbReference>
<dbReference type="InterPro" id="IPR004161">
    <property type="entry name" value="EFTu-like_2"/>
</dbReference>
<dbReference type="PROSITE" id="PS00301">
    <property type="entry name" value="G_TR_1"/>
    <property type="match status" value="1"/>
</dbReference>
<dbReference type="InterPro" id="IPR009000">
    <property type="entry name" value="Transl_B-barrel_sf"/>
</dbReference>
<dbReference type="CDD" id="cd01891">
    <property type="entry name" value="TypA_BipA"/>
    <property type="match status" value="1"/>
</dbReference>
<dbReference type="Gene3D" id="2.40.50.250">
    <property type="entry name" value="bipa protein"/>
    <property type="match status" value="1"/>
</dbReference>
<accession>A0A544TK87</accession>
<dbReference type="Pfam" id="PF00009">
    <property type="entry name" value="GTP_EFTU"/>
    <property type="match status" value="1"/>
</dbReference>
<dbReference type="RefSeq" id="WP_142643923.1">
    <property type="nucleotide sequence ID" value="NZ_VDGI01000024.1"/>
</dbReference>
<dbReference type="GO" id="GO:1990904">
    <property type="term" value="C:ribonucleoprotein complex"/>
    <property type="evidence" value="ECO:0007669"/>
    <property type="project" value="TreeGrafter"/>
</dbReference>
<dbReference type="InterPro" id="IPR047043">
    <property type="entry name" value="BipA_III"/>
</dbReference>
<dbReference type="EC" id="3.6.5.-" evidence="4"/>
<evidence type="ECO:0000256" key="4">
    <source>
        <dbReference type="HAMAP-Rule" id="MF_00849"/>
    </source>
</evidence>
<dbReference type="Pfam" id="PF00679">
    <property type="entry name" value="EFG_C"/>
    <property type="match status" value="1"/>
</dbReference>
<dbReference type="OrthoDB" id="9804431at2"/>
<dbReference type="InterPro" id="IPR031157">
    <property type="entry name" value="G_TR_CS"/>
</dbReference>
<keyword evidence="1 4" id="KW-0547">Nucleotide-binding</keyword>
<dbReference type="InterPro" id="IPR047042">
    <property type="entry name" value="BipA_II"/>
</dbReference>
<dbReference type="InterPro" id="IPR027417">
    <property type="entry name" value="P-loop_NTPase"/>
</dbReference>
<dbReference type="NCBIfam" id="TIGR00231">
    <property type="entry name" value="small_GTP"/>
    <property type="match status" value="1"/>
</dbReference>
<dbReference type="GO" id="GO:0000027">
    <property type="term" value="P:ribosomal large subunit assembly"/>
    <property type="evidence" value="ECO:0007669"/>
    <property type="project" value="UniProtKB-UniRule"/>
</dbReference>
<feature type="binding site" evidence="4">
    <location>
        <begin position="131"/>
        <end position="134"/>
    </location>
    <ligand>
        <name>GTP</name>
        <dbReference type="ChEBI" id="CHEBI:37565"/>
    </ligand>
</feature>
<keyword evidence="4" id="KW-0694">RNA-binding</keyword>
<dbReference type="InterPro" id="IPR005225">
    <property type="entry name" value="Small_GTP-bd"/>
</dbReference>
<dbReference type="GO" id="GO:0003924">
    <property type="term" value="F:GTPase activity"/>
    <property type="evidence" value="ECO:0007669"/>
    <property type="project" value="UniProtKB-UniRule"/>
</dbReference>
<dbReference type="Gene3D" id="3.30.70.240">
    <property type="match status" value="1"/>
</dbReference>
<dbReference type="FunFam" id="3.30.70.240:FF:000002">
    <property type="entry name" value="GTP-binding protein TypA"/>
    <property type="match status" value="1"/>
</dbReference>
<keyword evidence="4" id="KW-0378">Hydrolase</keyword>
<evidence type="ECO:0000313" key="6">
    <source>
        <dbReference type="EMBL" id="TQR17861.1"/>
    </source>
</evidence>
<keyword evidence="2 4" id="KW-0342">GTP-binding</keyword>
<evidence type="ECO:0000259" key="5">
    <source>
        <dbReference type="PROSITE" id="PS51722"/>
    </source>
</evidence>
<dbReference type="GO" id="GO:0005525">
    <property type="term" value="F:GTP binding"/>
    <property type="evidence" value="ECO:0007669"/>
    <property type="project" value="UniProtKB-UniRule"/>
</dbReference>
<gene>
    <name evidence="6" type="primary">typA</name>
    <name evidence="4" type="synonym">bipA</name>
    <name evidence="6" type="ORF">FG384_17230</name>
</gene>
<dbReference type="HAMAP" id="MF_00849">
    <property type="entry name" value="BipA"/>
    <property type="match status" value="1"/>
</dbReference>
<dbReference type="PANTHER" id="PTHR42908">
    <property type="entry name" value="TRANSLATION ELONGATION FACTOR-RELATED"/>
    <property type="match status" value="1"/>
</dbReference>
<dbReference type="Proteomes" id="UP000316626">
    <property type="component" value="Unassembled WGS sequence"/>
</dbReference>
<dbReference type="SUPFAM" id="SSF52540">
    <property type="entry name" value="P-loop containing nucleoside triphosphate hydrolases"/>
    <property type="match status" value="1"/>
</dbReference>
<feature type="binding site" evidence="4">
    <location>
        <begin position="18"/>
        <end position="23"/>
    </location>
    <ligand>
        <name>GTP</name>
        <dbReference type="ChEBI" id="CHEBI:37565"/>
    </ligand>
</feature>
<dbReference type="Pfam" id="PF21018">
    <property type="entry name" value="BipA_C"/>
    <property type="match status" value="1"/>
</dbReference>
<dbReference type="Pfam" id="PF03144">
    <property type="entry name" value="GTP_EFTU_D2"/>
    <property type="match status" value="1"/>
</dbReference>
<dbReference type="GO" id="GO:0000049">
    <property type="term" value="F:tRNA binding"/>
    <property type="evidence" value="ECO:0007669"/>
    <property type="project" value="UniProtKB-KW"/>
</dbReference>
<keyword evidence="4" id="KW-0690">Ribosome biogenesis</keyword>
<comment type="function">
    <text evidence="4">A 50S ribosomal subunit assembly protein with GTPase activity, required for 50S subunit assembly at low temperatures, may also play a role in translation. Binds GTP and analogs. Binds the 70S ribosome between the 30S and 50S subunits, in a similar position as ribosome-bound EF-G; it contacts a number of ribosomal proteins, both rRNAs and the A-site tRNA.</text>
</comment>
<dbReference type="Gene3D" id="2.40.30.10">
    <property type="entry name" value="Translation factors"/>
    <property type="match status" value="1"/>
</dbReference>
<dbReference type="CDD" id="cd03710">
    <property type="entry name" value="BipA_TypA_C"/>
    <property type="match status" value="1"/>
</dbReference>
<dbReference type="CDD" id="cd16263">
    <property type="entry name" value="BipA_III"/>
    <property type="match status" value="1"/>
</dbReference>